<dbReference type="EMBL" id="JAHBAY010000010">
    <property type="protein sequence ID" value="MBT0771739.1"/>
    <property type="molecule type" value="Genomic_DNA"/>
</dbReference>
<protein>
    <submittedName>
        <fullName evidence="1">Uncharacterized protein</fullName>
    </submittedName>
</protein>
<keyword evidence="2" id="KW-1185">Reference proteome</keyword>
<proteinExistence type="predicted"/>
<reference evidence="1 2" key="1">
    <citation type="submission" date="2021-05" db="EMBL/GenBank/DDBJ databases">
        <title>Kineosporia and Streptomyces sp. nov. two new marine actinobacteria isolated from Coral.</title>
        <authorList>
            <person name="Buangrab K."/>
            <person name="Sutthacheep M."/>
            <person name="Yeemin T."/>
            <person name="Harunari E."/>
            <person name="Igarashi Y."/>
            <person name="Kanchanasin P."/>
            <person name="Tanasupawat S."/>
            <person name="Phongsopitanun W."/>
        </authorList>
    </citation>
    <scope>NUCLEOTIDE SEQUENCE [LARGE SCALE GENOMIC DNA]</scope>
    <source>
        <strain evidence="1 2">J2-2</strain>
    </source>
</reference>
<comment type="caution">
    <text evidence="1">The sequence shown here is derived from an EMBL/GenBank/DDBJ whole genome shotgun (WGS) entry which is preliminary data.</text>
</comment>
<organism evidence="1 2">
    <name type="scientific">Kineosporia corallincola</name>
    <dbReference type="NCBI Taxonomy" id="2835133"/>
    <lineage>
        <taxon>Bacteria</taxon>
        <taxon>Bacillati</taxon>
        <taxon>Actinomycetota</taxon>
        <taxon>Actinomycetes</taxon>
        <taxon>Kineosporiales</taxon>
        <taxon>Kineosporiaceae</taxon>
        <taxon>Kineosporia</taxon>
    </lineage>
</organism>
<accession>A0ABS5TKW2</accession>
<gene>
    <name evidence="1" type="ORF">KIH74_22555</name>
</gene>
<name>A0ABS5TKW2_9ACTN</name>
<evidence type="ECO:0000313" key="2">
    <source>
        <dbReference type="Proteomes" id="UP001197247"/>
    </source>
</evidence>
<dbReference type="Proteomes" id="UP001197247">
    <property type="component" value="Unassembled WGS sequence"/>
</dbReference>
<evidence type="ECO:0000313" key="1">
    <source>
        <dbReference type="EMBL" id="MBT0771739.1"/>
    </source>
</evidence>
<dbReference type="RefSeq" id="WP_214158110.1">
    <property type="nucleotide sequence ID" value="NZ_JAHBAY010000010.1"/>
</dbReference>
<sequence length="129" mass="14519">MTRPIDQADVDAVLERRYNEADLANVDAIEMHALRSDALSWLNAVVALGWRPPARPGDDGPQVGQTWESRDTQYEPGRQVILISRDDDGFLVKTTANPSRPHRVGKEASISRKTLLSKWRRVEEATDAR</sequence>